<gene>
    <name evidence="7" type="ORF">O4H49_04050</name>
</gene>
<evidence type="ECO:0000256" key="2">
    <source>
        <dbReference type="ARBA" id="ARBA00022723"/>
    </source>
</evidence>
<keyword evidence="1" id="KW-0436">Ligase</keyword>
<evidence type="ECO:0000313" key="8">
    <source>
        <dbReference type="Proteomes" id="UP001069802"/>
    </source>
</evidence>
<keyword evidence="2" id="KW-0479">Metal-binding</keyword>
<evidence type="ECO:0000313" key="7">
    <source>
        <dbReference type="EMBL" id="MCZ4279937.1"/>
    </source>
</evidence>
<sequence>MERISIEERDDWRAQAEEVGFDFHTFDGEPYWDETACYRFSLAQIENDIEDPSEEIENLCFEVVDRAINDSEVMARLAIPETFWDYIRNSWLNREKNLYGRLDFSYDGKGPAKLLEYNADTPTALYESAVFQWLWLEQAMEREIIPAGCDQFNSLHEALVDAFKAADIEGPFHLASCQGSPEDEGTVRYLEECARQAGLNTKFLYIEDIGISPEGHFTDLDDMGIATLFKLYPWEWIMSDEFGKSVPESGLRFIEPGWKAILSNKGLMPLLWEMFEGHPNLLPSFFEDDPRISRLGDLSMVPGLAAGYVKKPLFSREGSNVQIIRPGQRPVSVEGPYGREGAIIQALHPLPIFEGNHTVIGSWLIASKPCGIGIREDNSPITKDSSRFLPHVIY</sequence>
<evidence type="ECO:0000256" key="1">
    <source>
        <dbReference type="ARBA" id="ARBA00022598"/>
    </source>
</evidence>
<organism evidence="7 8">
    <name type="scientific">Kiloniella laminariae</name>
    <dbReference type="NCBI Taxonomy" id="454162"/>
    <lineage>
        <taxon>Bacteria</taxon>
        <taxon>Pseudomonadati</taxon>
        <taxon>Pseudomonadota</taxon>
        <taxon>Alphaproteobacteria</taxon>
        <taxon>Rhodospirillales</taxon>
        <taxon>Kiloniellaceae</taxon>
        <taxon>Kiloniella</taxon>
    </lineage>
</organism>
<dbReference type="EMBL" id="JAPWGY010000001">
    <property type="protein sequence ID" value="MCZ4279937.1"/>
    <property type="molecule type" value="Genomic_DNA"/>
</dbReference>
<dbReference type="Proteomes" id="UP001069802">
    <property type="component" value="Unassembled WGS sequence"/>
</dbReference>
<proteinExistence type="predicted"/>
<feature type="domain" description="Glutathionylspermidine synthase pre-ATP-grasp-like" evidence="6">
    <location>
        <begin position="12"/>
        <end position="393"/>
    </location>
</feature>
<name>A0ABT4LFR4_9PROT</name>
<reference evidence="7" key="1">
    <citation type="submission" date="2022-12" db="EMBL/GenBank/DDBJ databases">
        <title>Bacterial isolates from different developmental stages of Nematostella vectensis.</title>
        <authorList>
            <person name="Fraune S."/>
        </authorList>
    </citation>
    <scope>NUCLEOTIDE SEQUENCE</scope>
    <source>
        <strain evidence="7">G21630-S1</strain>
    </source>
</reference>
<dbReference type="SUPFAM" id="SSF56059">
    <property type="entry name" value="Glutathione synthetase ATP-binding domain-like"/>
    <property type="match status" value="1"/>
</dbReference>
<dbReference type="SUPFAM" id="SSF52440">
    <property type="entry name" value="PreATP-grasp domain"/>
    <property type="match status" value="1"/>
</dbReference>
<evidence type="ECO:0000256" key="3">
    <source>
        <dbReference type="ARBA" id="ARBA00022741"/>
    </source>
</evidence>
<keyword evidence="8" id="KW-1185">Reference proteome</keyword>
<evidence type="ECO:0000256" key="4">
    <source>
        <dbReference type="ARBA" id="ARBA00022840"/>
    </source>
</evidence>
<keyword evidence="3" id="KW-0547">Nucleotide-binding</keyword>
<keyword evidence="4" id="KW-0067">ATP-binding</keyword>
<accession>A0ABT4LFR4</accession>
<comment type="caution">
    <text evidence="7">The sequence shown here is derived from an EMBL/GenBank/DDBJ whole genome shotgun (WGS) entry which is preliminary data.</text>
</comment>
<dbReference type="InterPro" id="IPR016185">
    <property type="entry name" value="PreATP-grasp_dom_sf"/>
</dbReference>
<dbReference type="RefSeq" id="WP_269422132.1">
    <property type="nucleotide sequence ID" value="NZ_JAPWGY010000001.1"/>
</dbReference>
<keyword evidence="5" id="KW-0460">Magnesium</keyword>
<dbReference type="InterPro" id="IPR005494">
    <property type="entry name" value="GSPS_pre-ATP-grasp-like_dom"/>
</dbReference>
<evidence type="ECO:0000256" key="5">
    <source>
        <dbReference type="ARBA" id="ARBA00022842"/>
    </source>
</evidence>
<dbReference type="Gene3D" id="3.30.1490.330">
    <property type="match status" value="1"/>
</dbReference>
<dbReference type="Pfam" id="PF03738">
    <property type="entry name" value="GSP_synth"/>
    <property type="match status" value="1"/>
</dbReference>
<protein>
    <submittedName>
        <fullName evidence="7">Glutathionylspermidine synthase family protein</fullName>
    </submittedName>
</protein>
<evidence type="ECO:0000259" key="6">
    <source>
        <dbReference type="Pfam" id="PF03738"/>
    </source>
</evidence>